<feature type="domain" description="Chorismate-utilising enzyme C-terminal" evidence="1">
    <location>
        <begin position="119"/>
        <end position="373"/>
    </location>
</feature>
<name>A0A831UGZ3_GEOME</name>
<reference evidence="2" key="1">
    <citation type="journal article" date="2020" name="mSystems">
        <title>Genome- and Community-Level Interaction Insights into Carbon Utilization and Element Cycling Functions of Hydrothermarchaeota in Hydrothermal Sediment.</title>
        <authorList>
            <person name="Zhou Z."/>
            <person name="Liu Y."/>
            <person name="Xu W."/>
            <person name="Pan J."/>
            <person name="Luo Z.H."/>
            <person name="Li M."/>
        </authorList>
    </citation>
    <scope>NUCLEOTIDE SEQUENCE [LARGE SCALE GENOMIC DNA]</scope>
    <source>
        <strain evidence="2">SpSt-349</strain>
    </source>
</reference>
<dbReference type="InterPro" id="IPR043131">
    <property type="entry name" value="BCAT-like_N"/>
</dbReference>
<dbReference type="NCBIfam" id="TIGR00553">
    <property type="entry name" value="pabB"/>
    <property type="match status" value="1"/>
</dbReference>
<dbReference type="PANTHER" id="PTHR11236:SF50">
    <property type="entry name" value="AMINODEOXYCHORISMATE SYNTHASE COMPONENT 1"/>
    <property type="match status" value="1"/>
</dbReference>
<dbReference type="SUPFAM" id="SSF56752">
    <property type="entry name" value="D-aminoacid aminotransferase-like PLP-dependent enzymes"/>
    <property type="match status" value="1"/>
</dbReference>
<dbReference type="GO" id="GO:0000162">
    <property type="term" value="P:L-tryptophan biosynthetic process"/>
    <property type="evidence" value="ECO:0007669"/>
    <property type="project" value="TreeGrafter"/>
</dbReference>
<dbReference type="InterPro" id="IPR005801">
    <property type="entry name" value="ADC_synthase"/>
</dbReference>
<dbReference type="EC" id="2.6.1.85" evidence="2"/>
<sequence>MSGTPTVTLLSFAPEHHPASYRFEGFVEEVAAHTPEEVLPALKRVEEAAARGLHAAGFVSYEAAAGLGTALAAHPAGPLPLLWFGLFEKRFGLAPHLPDAEECAGAYETAAWEPTLPPEAYEMAVERIREYIAAGDTYQVNFTFRQRFSFRGDPKAYFGDLCRAQKAPFCAHLDLGRFRILSASPELFFELRHGLLTCRPMKGTAPRGRWRSEDEQIKARLAESEKERAENLMIVDLLRNDLGMVARTGSVQVDSLFAVETLETVHQMTSTITARLREGVDLPELFRALFPCGSVTGAPKKRSMEIIRELEASTRGVYTGAIGHVSPDGEMTFSVAIRTVVIDTEAGTGELGIGSGITIGSRGGDEYRECLTKARFARERMPDFQLVETMLHEEGKGCFLLDRHLARLFRSAAYFGFAVRLGTITTVLDHRTGSLPGKHKVRLLLNRRGAFTIETEPLPPANDLDPVAVCFASETVDSADPFLYHKTTHRPLYRRELERHPDCADVIFVNERGEVTEAANANVVARIRGELVTPPLHCGLLPGTFREEILALGQVRERVITREELEGAEELFLVNSVRQWRWARLI</sequence>
<proteinExistence type="predicted"/>
<dbReference type="PANTHER" id="PTHR11236">
    <property type="entry name" value="AMINOBENZOATE/ANTHRANILATE SYNTHASE"/>
    <property type="match status" value="1"/>
</dbReference>
<dbReference type="EMBL" id="DSOV01000033">
    <property type="protein sequence ID" value="HEN42184.1"/>
    <property type="molecule type" value="Genomic_DNA"/>
</dbReference>
<accession>A0A831UGZ3</accession>
<dbReference type="AlphaFoldDB" id="A0A831UGZ3"/>
<evidence type="ECO:0000259" key="1">
    <source>
        <dbReference type="Pfam" id="PF00425"/>
    </source>
</evidence>
<dbReference type="GO" id="GO:0046820">
    <property type="term" value="F:4-amino-4-deoxychorismate synthase activity"/>
    <property type="evidence" value="ECO:0007669"/>
    <property type="project" value="UniProtKB-EC"/>
</dbReference>
<dbReference type="Pfam" id="PF00425">
    <property type="entry name" value="Chorismate_bind"/>
    <property type="match status" value="1"/>
</dbReference>
<evidence type="ECO:0000313" key="2">
    <source>
        <dbReference type="EMBL" id="HEN42184.1"/>
    </source>
</evidence>
<keyword evidence="2" id="KW-0032">Aminotransferase</keyword>
<gene>
    <name evidence="2" type="primary">pabB</name>
    <name evidence="2" type="ORF">ENQ87_07380</name>
</gene>
<dbReference type="InterPro" id="IPR015890">
    <property type="entry name" value="Chorismate_C"/>
</dbReference>
<comment type="caution">
    <text evidence="2">The sequence shown here is derived from an EMBL/GenBank/DDBJ whole genome shotgun (WGS) entry which is preliminary data.</text>
</comment>
<dbReference type="Pfam" id="PF01063">
    <property type="entry name" value="Aminotran_4"/>
    <property type="match status" value="1"/>
</dbReference>
<dbReference type="Gene3D" id="3.30.470.10">
    <property type="match status" value="1"/>
</dbReference>
<dbReference type="InterPro" id="IPR036038">
    <property type="entry name" value="Aminotransferase-like"/>
</dbReference>
<dbReference type="InterPro" id="IPR005802">
    <property type="entry name" value="ADC_synth_comp_1"/>
</dbReference>
<dbReference type="GO" id="GO:0009396">
    <property type="term" value="P:folic acid-containing compound biosynthetic process"/>
    <property type="evidence" value="ECO:0007669"/>
    <property type="project" value="InterPro"/>
</dbReference>
<dbReference type="PRINTS" id="PR00095">
    <property type="entry name" value="ANTSNTHASEI"/>
</dbReference>
<dbReference type="SUPFAM" id="SSF56322">
    <property type="entry name" value="ADC synthase"/>
    <property type="match status" value="1"/>
</dbReference>
<keyword evidence="2" id="KW-0808">Transferase</keyword>
<protein>
    <submittedName>
        <fullName evidence="2">Aminodeoxychorismate synthase component I</fullName>
        <ecNumber evidence="2">2.6.1.85</ecNumber>
    </submittedName>
</protein>
<dbReference type="InterPro" id="IPR001544">
    <property type="entry name" value="Aminotrans_IV"/>
</dbReference>
<dbReference type="Gene3D" id="3.20.10.10">
    <property type="entry name" value="D-amino Acid Aminotransferase, subunit A, domain 2"/>
    <property type="match status" value="1"/>
</dbReference>
<organism evidence="2">
    <name type="scientific">Geobacter metallireducens</name>
    <dbReference type="NCBI Taxonomy" id="28232"/>
    <lineage>
        <taxon>Bacteria</taxon>
        <taxon>Pseudomonadati</taxon>
        <taxon>Thermodesulfobacteriota</taxon>
        <taxon>Desulfuromonadia</taxon>
        <taxon>Geobacterales</taxon>
        <taxon>Geobacteraceae</taxon>
        <taxon>Geobacter</taxon>
    </lineage>
</organism>
<dbReference type="Gene3D" id="3.60.120.10">
    <property type="entry name" value="Anthranilate synthase"/>
    <property type="match status" value="1"/>
</dbReference>
<dbReference type="InterPro" id="IPR043132">
    <property type="entry name" value="BCAT-like_C"/>
</dbReference>
<dbReference type="InterPro" id="IPR019999">
    <property type="entry name" value="Anth_synth_I-like"/>
</dbReference>